<evidence type="ECO:0000313" key="2">
    <source>
        <dbReference type="EMBL" id="KAG8373541.1"/>
    </source>
</evidence>
<evidence type="ECO:0000256" key="1">
    <source>
        <dbReference type="SAM" id="MobiDB-lite"/>
    </source>
</evidence>
<dbReference type="PANTHER" id="PTHR31286:SF180">
    <property type="entry name" value="OS10G0362600 PROTEIN"/>
    <property type="match status" value="1"/>
</dbReference>
<reference evidence="2" key="1">
    <citation type="submission" date="2019-10" db="EMBL/GenBank/DDBJ databases">
        <authorList>
            <person name="Zhang R."/>
            <person name="Pan Y."/>
            <person name="Wang J."/>
            <person name="Ma R."/>
            <person name="Yu S."/>
        </authorList>
    </citation>
    <scope>NUCLEOTIDE SEQUENCE</scope>
    <source>
        <strain evidence="2">LA-IB0</strain>
        <tissue evidence="2">Leaf</tissue>
    </source>
</reference>
<proteinExistence type="predicted"/>
<name>A0AAV6WR93_9LAMI</name>
<keyword evidence="3" id="KW-1185">Reference proteome</keyword>
<accession>A0AAV6WR93</accession>
<feature type="compositionally biased region" description="Pro residues" evidence="1">
    <location>
        <begin position="1"/>
        <end position="13"/>
    </location>
</feature>
<dbReference type="Proteomes" id="UP000826271">
    <property type="component" value="Unassembled WGS sequence"/>
</dbReference>
<protein>
    <recommendedName>
        <fullName evidence="4">DUF4283 domain-containing protein</fullName>
    </recommendedName>
</protein>
<evidence type="ECO:0000313" key="3">
    <source>
        <dbReference type="Proteomes" id="UP000826271"/>
    </source>
</evidence>
<sequence>MNPAVFPPIPKPGPSAQLPGDQPAALSSAVLCLHSSRSSVFVYIFPEGAEEILCSLRRWLWGPSHLERNSRNRTDMARICIEVNLLEPRIHEFWLGDELGSFIQKVLYENLPTYCFFCCHVGHVADRCFEKTLCDKNQVAIGVGDSGAASSFLRNEDKGKNVVDDAGIQPGGSSFRQLDADDPQPLHGVSERLIKDPEFIQVGKNRKEKKLPSNLIDILNECYIPEGLNVNINSRSNQEKQVEEHQISPVVHEASDFIKTIGIENFEGQALDTNSAIVNDKLNVGQLSLPSKSNEVVNDVAQKAINEVLEVVNEMGLEGLIGSAQVDLPPDSRNLDPNPSFENLVVADSLSSSNETEESQVPIGNSFAELSDDMFVANSLSESQQKRFHPPKLKSMKRFGEMIVDCGFTDAGFGTTILCGIETTSGKDSIESCILTLAPQGYPFFPFLEYVDSPPLLQGHNLKNCEVPTGTYGLINLQQRLFRIKLCLKSRNKTVFGNIFSAKSKAKQMSLRARQLLTVTLQKLISWNLNGVMRLSIRFLLWKKIFGNKKQLVNGLLKVKEIQNIFILLSKRKELVPKFM</sequence>
<evidence type="ECO:0008006" key="4">
    <source>
        <dbReference type="Google" id="ProtNLM"/>
    </source>
</evidence>
<dbReference type="EMBL" id="WHWC01000011">
    <property type="protein sequence ID" value="KAG8373541.1"/>
    <property type="molecule type" value="Genomic_DNA"/>
</dbReference>
<dbReference type="PANTHER" id="PTHR31286">
    <property type="entry name" value="GLYCINE-RICH CELL WALL STRUCTURAL PROTEIN 1.8-LIKE"/>
    <property type="match status" value="1"/>
</dbReference>
<feature type="region of interest" description="Disordered" evidence="1">
    <location>
        <begin position="1"/>
        <end position="21"/>
    </location>
</feature>
<dbReference type="InterPro" id="IPR040256">
    <property type="entry name" value="At4g02000-like"/>
</dbReference>
<gene>
    <name evidence="2" type="ORF">BUALT_Bualt11G0035300</name>
</gene>
<dbReference type="AlphaFoldDB" id="A0AAV6WR93"/>
<organism evidence="2 3">
    <name type="scientific">Buddleja alternifolia</name>
    <dbReference type="NCBI Taxonomy" id="168488"/>
    <lineage>
        <taxon>Eukaryota</taxon>
        <taxon>Viridiplantae</taxon>
        <taxon>Streptophyta</taxon>
        <taxon>Embryophyta</taxon>
        <taxon>Tracheophyta</taxon>
        <taxon>Spermatophyta</taxon>
        <taxon>Magnoliopsida</taxon>
        <taxon>eudicotyledons</taxon>
        <taxon>Gunneridae</taxon>
        <taxon>Pentapetalae</taxon>
        <taxon>asterids</taxon>
        <taxon>lamiids</taxon>
        <taxon>Lamiales</taxon>
        <taxon>Scrophulariaceae</taxon>
        <taxon>Buddlejeae</taxon>
        <taxon>Buddleja</taxon>
    </lineage>
</organism>
<comment type="caution">
    <text evidence="2">The sequence shown here is derived from an EMBL/GenBank/DDBJ whole genome shotgun (WGS) entry which is preliminary data.</text>
</comment>